<dbReference type="Gene3D" id="2.60.120.10">
    <property type="entry name" value="Jelly Rolls"/>
    <property type="match status" value="1"/>
</dbReference>
<dbReference type="RefSeq" id="WP_307224383.1">
    <property type="nucleotide sequence ID" value="NZ_CP116940.1"/>
</dbReference>
<dbReference type="Pfam" id="PF02311">
    <property type="entry name" value="AraC_binding"/>
    <property type="match status" value="1"/>
</dbReference>
<dbReference type="InterPro" id="IPR020449">
    <property type="entry name" value="Tscrpt_reg_AraC-type_HTH"/>
</dbReference>
<dbReference type="PRINTS" id="PR00032">
    <property type="entry name" value="HTHARAC"/>
</dbReference>
<keyword evidence="3" id="KW-0804">Transcription</keyword>
<dbReference type="EMBL" id="JAUSUE010000013">
    <property type="protein sequence ID" value="MDQ0204163.1"/>
    <property type="molecule type" value="Genomic_DNA"/>
</dbReference>
<dbReference type="PANTHER" id="PTHR43280:SF17">
    <property type="entry name" value="ARAC-TYPE DNA-BINDING DOMAIN-CONTAINING PROTEIN"/>
    <property type="match status" value="1"/>
</dbReference>
<dbReference type="Proteomes" id="UP001239167">
    <property type="component" value="Unassembled WGS sequence"/>
</dbReference>
<evidence type="ECO:0000256" key="2">
    <source>
        <dbReference type="ARBA" id="ARBA00023125"/>
    </source>
</evidence>
<dbReference type="PANTHER" id="PTHR43280">
    <property type="entry name" value="ARAC-FAMILY TRANSCRIPTIONAL REGULATOR"/>
    <property type="match status" value="1"/>
</dbReference>
<comment type="caution">
    <text evidence="5">The sequence shown here is derived from an EMBL/GenBank/DDBJ whole genome shotgun (WGS) entry which is preliminary data.</text>
</comment>
<keyword evidence="1" id="KW-0805">Transcription regulation</keyword>
<dbReference type="InterPro" id="IPR018062">
    <property type="entry name" value="HTH_AraC-typ_CS"/>
</dbReference>
<proteinExistence type="predicted"/>
<keyword evidence="2" id="KW-0238">DNA-binding</keyword>
<dbReference type="Pfam" id="PF12833">
    <property type="entry name" value="HTH_18"/>
    <property type="match status" value="1"/>
</dbReference>
<protein>
    <submittedName>
        <fullName evidence="5">AraC-like DNA-binding protein</fullName>
    </submittedName>
</protein>
<evidence type="ECO:0000256" key="1">
    <source>
        <dbReference type="ARBA" id="ARBA00023015"/>
    </source>
</evidence>
<dbReference type="InterPro" id="IPR009057">
    <property type="entry name" value="Homeodomain-like_sf"/>
</dbReference>
<sequence>MTIQYYIKKPFKQDFEQNAKLLYACFADAVQTSLPTVLHSHHDRLELVYISEGQGLHRIGNGLYHTKANDLLIFNNNVLHDECANPNTGMSIYTCAVKNINLSDMRENEIISDDFEPILHCSDQGKIIKNIFEGMIGQLANDCCDADNICQYLLSALLLVITRQVPKTRKAFSLRESELVIRIKQYIDDHYLEALTLDGLSEKLNMSDSYLSHKFKNFTGFAPMEYIIRRRIGKAQSLLISTDKSITAIAAEVGYENNSYFNTLFKKMVRKTPLDYRRYYVGIEQYNKLNRLSKF</sequence>
<dbReference type="SMART" id="SM00342">
    <property type="entry name" value="HTH_ARAC"/>
    <property type="match status" value="1"/>
</dbReference>
<keyword evidence="6" id="KW-1185">Reference proteome</keyword>
<reference evidence="5 6" key="1">
    <citation type="submission" date="2023-07" db="EMBL/GenBank/DDBJ databases">
        <title>Genomic Encyclopedia of Type Strains, Phase IV (KMG-IV): sequencing the most valuable type-strain genomes for metagenomic binning, comparative biology and taxonomic classification.</title>
        <authorList>
            <person name="Goeker M."/>
        </authorList>
    </citation>
    <scope>NUCLEOTIDE SEQUENCE [LARGE SCALE GENOMIC DNA]</scope>
    <source>
        <strain evidence="5 6">DSM 16980</strain>
    </source>
</reference>
<organism evidence="5 6">
    <name type="scientific">Pectinatus haikarae</name>
    <dbReference type="NCBI Taxonomy" id="349096"/>
    <lineage>
        <taxon>Bacteria</taxon>
        <taxon>Bacillati</taxon>
        <taxon>Bacillota</taxon>
        <taxon>Negativicutes</taxon>
        <taxon>Selenomonadales</taxon>
        <taxon>Selenomonadaceae</taxon>
        <taxon>Pectinatus</taxon>
    </lineage>
</organism>
<dbReference type="CDD" id="cd02208">
    <property type="entry name" value="cupin_RmlC-like"/>
    <property type="match status" value="1"/>
</dbReference>
<dbReference type="SUPFAM" id="SSF51215">
    <property type="entry name" value="Regulatory protein AraC"/>
    <property type="match status" value="1"/>
</dbReference>
<feature type="domain" description="HTH araC/xylS-type" evidence="4">
    <location>
        <begin position="181"/>
        <end position="279"/>
    </location>
</feature>
<dbReference type="SUPFAM" id="SSF46689">
    <property type="entry name" value="Homeodomain-like"/>
    <property type="match status" value="2"/>
</dbReference>
<name>A0ABT9Y948_9FIRM</name>
<accession>A0ABT9Y948</accession>
<dbReference type="InterPro" id="IPR018060">
    <property type="entry name" value="HTH_AraC"/>
</dbReference>
<evidence type="ECO:0000313" key="6">
    <source>
        <dbReference type="Proteomes" id="UP001239167"/>
    </source>
</evidence>
<dbReference type="InterPro" id="IPR037923">
    <property type="entry name" value="HTH-like"/>
</dbReference>
<dbReference type="InterPro" id="IPR003313">
    <property type="entry name" value="AraC-bd"/>
</dbReference>
<dbReference type="PROSITE" id="PS01124">
    <property type="entry name" value="HTH_ARAC_FAMILY_2"/>
    <property type="match status" value="1"/>
</dbReference>
<dbReference type="Gene3D" id="1.10.10.60">
    <property type="entry name" value="Homeodomain-like"/>
    <property type="match status" value="2"/>
</dbReference>
<dbReference type="PROSITE" id="PS00041">
    <property type="entry name" value="HTH_ARAC_FAMILY_1"/>
    <property type="match status" value="1"/>
</dbReference>
<evidence type="ECO:0000256" key="3">
    <source>
        <dbReference type="ARBA" id="ARBA00023163"/>
    </source>
</evidence>
<evidence type="ECO:0000259" key="4">
    <source>
        <dbReference type="PROSITE" id="PS01124"/>
    </source>
</evidence>
<evidence type="ECO:0000313" key="5">
    <source>
        <dbReference type="EMBL" id="MDQ0204163.1"/>
    </source>
</evidence>
<gene>
    <name evidence="5" type="ORF">J2S01_001888</name>
</gene>
<dbReference type="InterPro" id="IPR014710">
    <property type="entry name" value="RmlC-like_jellyroll"/>
</dbReference>